<evidence type="ECO:0000256" key="6">
    <source>
        <dbReference type="ARBA" id="ARBA00022771"/>
    </source>
</evidence>
<dbReference type="SUPFAM" id="SSF53335">
    <property type="entry name" value="S-adenosyl-L-methionine-dependent methyltransferases"/>
    <property type="match status" value="1"/>
</dbReference>
<accession>A0A084AMD1</accession>
<dbReference type="InterPro" id="IPR000571">
    <property type="entry name" value="Znf_CCCH"/>
</dbReference>
<comment type="function">
    <text evidence="10 12">Component of the cleavage factor I (CF I) involved in pre-mRNA 3'-end processing.</text>
</comment>
<dbReference type="PANTHER" id="PTHR23102:SF24">
    <property type="entry name" value="CLEAVAGE AND POLYADENYLATION SPECIFICITY FACTOR SUBUNIT 4"/>
    <property type="match status" value="1"/>
</dbReference>
<evidence type="ECO:0000313" key="15">
    <source>
        <dbReference type="EMBL" id="KEY66460.1"/>
    </source>
</evidence>
<evidence type="ECO:0000256" key="1">
    <source>
        <dbReference type="ARBA" id="ARBA00004123"/>
    </source>
</evidence>
<keyword evidence="3 12" id="KW-0507">mRNA processing</keyword>
<dbReference type="Pfam" id="PF00642">
    <property type="entry name" value="zf-CCCH"/>
    <property type="match status" value="1"/>
</dbReference>
<feature type="domain" description="C3H1-type" evidence="14">
    <location>
        <begin position="513"/>
        <end position="540"/>
    </location>
</feature>
<keyword evidence="7 11" id="KW-0862">Zinc</keyword>
<feature type="compositionally biased region" description="Polar residues" evidence="13">
    <location>
        <begin position="357"/>
        <end position="367"/>
    </location>
</feature>
<evidence type="ECO:0000256" key="9">
    <source>
        <dbReference type="ARBA" id="ARBA00023242"/>
    </source>
</evidence>
<evidence type="ECO:0000256" key="13">
    <source>
        <dbReference type="SAM" id="MobiDB-lite"/>
    </source>
</evidence>
<evidence type="ECO:0000256" key="7">
    <source>
        <dbReference type="ARBA" id="ARBA00022833"/>
    </source>
</evidence>
<feature type="domain" description="C3H1-type" evidence="14">
    <location>
        <begin position="420"/>
        <end position="447"/>
    </location>
</feature>
<feature type="region of interest" description="Disordered" evidence="13">
    <location>
        <begin position="557"/>
        <end position="631"/>
    </location>
</feature>
<feature type="domain" description="C3H1-type" evidence="14">
    <location>
        <begin position="484"/>
        <end position="512"/>
    </location>
</feature>
<keyword evidence="9 12" id="KW-0539">Nucleus</keyword>
<dbReference type="CDD" id="cd02440">
    <property type="entry name" value="AdoMet_MTases"/>
    <property type="match status" value="1"/>
</dbReference>
<evidence type="ECO:0000313" key="16">
    <source>
        <dbReference type="Proteomes" id="UP000028045"/>
    </source>
</evidence>
<evidence type="ECO:0000259" key="14">
    <source>
        <dbReference type="PROSITE" id="PS50103"/>
    </source>
</evidence>
<feature type="zinc finger region" description="C3H1-type" evidence="11">
    <location>
        <begin position="513"/>
        <end position="540"/>
    </location>
</feature>
<dbReference type="PROSITE" id="PS50103">
    <property type="entry name" value="ZF_C3H1"/>
    <property type="match status" value="5"/>
</dbReference>
<dbReference type="EMBL" id="KL648657">
    <property type="protein sequence ID" value="KEY66460.1"/>
    <property type="molecule type" value="Genomic_DNA"/>
</dbReference>
<evidence type="ECO:0000256" key="4">
    <source>
        <dbReference type="ARBA" id="ARBA00022723"/>
    </source>
</evidence>
<evidence type="ECO:0000256" key="10">
    <source>
        <dbReference type="ARBA" id="ARBA00024826"/>
    </source>
</evidence>
<sequence length="631" mass="71351">MSETGDSVFSLVLWTTVDDESSYSLSLTDSGQETDEFELVESDGEDSHWDAASTRSMSVLPSAYTYEYAHGRRYHGYNSGKYPLPNDKLEQQREEAVHAMMLELTDGRLFYSDVGEYPQRIIDIGTGTVADTYPSASVVGTDLSPIQPTWLPVNARMFVEDCEDPDWLHGSYYDLVHLRGMASVLRNVDAVLDKAFAHLRPGGSIEFQEFGTQILCDDDTMEGNDAVRLFNDISFQGMRALGCRPMERKDLEDALKRVGLVDIRCVVKKIPISTWARDRQLRMVGMFMKAVMLDSLDAFAAKPLEALDIPIEERKLLVKQVRYALESKNVHRWAAFLPEFDWLIMLTKPRLVSKNYKQQPVLSPQNHTKIESSNPNTTMASTATSNPASASATAILSHASQPYSFRFMPFLRQTYQVGLPPDRPVCKAFQTGHCPNGTRCSERHVSDGRVSAPTGGLNSLVCKHWLRGLCKKGEGCEFLHEYNLRKMPECNFFMRNGYCSNGEECLYLHIDPLSRLPPCPHYDMGFCPLGPRCSKKHVRRKLCPFYLAGFCPEGPECKQGSHPKWSTNLEKPSEKSDEKKEEDTKMDFGKDDDSVGGRDQRDRDDGRHGRFGRGAGRWRGGRDRRFRGRGH</sequence>
<dbReference type="OrthoDB" id="2013972at2759"/>
<dbReference type="SMART" id="SM00356">
    <property type="entry name" value="ZnF_C3H1"/>
    <property type="match status" value="5"/>
</dbReference>
<feature type="zinc finger region" description="C3H1-type" evidence="11">
    <location>
        <begin position="542"/>
        <end position="565"/>
    </location>
</feature>
<feature type="compositionally biased region" description="Basic and acidic residues" evidence="13">
    <location>
        <begin position="571"/>
        <end position="608"/>
    </location>
</feature>
<evidence type="ECO:0000256" key="2">
    <source>
        <dbReference type="ARBA" id="ARBA00008907"/>
    </source>
</evidence>
<organism evidence="15 16">
    <name type="scientific">Stachybotrys chartarum (strain CBS 109288 / IBT 7711)</name>
    <name type="common">Toxic black mold</name>
    <name type="synonym">Stilbospora chartarum</name>
    <dbReference type="NCBI Taxonomy" id="1280523"/>
    <lineage>
        <taxon>Eukaryota</taxon>
        <taxon>Fungi</taxon>
        <taxon>Dikarya</taxon>
        <taxon>Ascomycota</taxon>
        <taxon>Pezizomycotina</taxon>
        <taxon>Sordariomycetes</taxon>
        <taxon>Hypocreomycetidae</taxon>
        <taxon>Hypocreales</taxon>
        <taxon>Stachybotryaceae</taxon>
        <taxon>Stachybotrys</taxon>
    </lineage>
</organism>
<comment type="subcellular location">
    <subcellularLocation>
        <location evidence="1 12">Nucleus</location>
    </subcellularLocation>
</comment>
<keyword evidence="8 12" id="KW-0694">RNA-binding</keyword>
<dbReference type="GO" id="GO:0031124">
    <property type="term" value="P:mRNA 3'-end processing"/>
    <property type="evidence" value="ECO:0007669"/>
    <property type="project" value="UniProtKB-UniRule"/>
</dbReference>
<feature type="domain" description="C3H1-type" evidence="14">
    <location>
        <begin position="456"/>
        <end position="483"/>
    </location>
</feature>
<feature type="compositionally biased region" description="Basic residues" evidence="13">
    <location>
        <begin position="622"/>
        <end position="631"/>
    </location>
</feature>
<dbReference type="Proteomes" id="UP000028045">
    <property type="component" value="Unassembled WGS sequence"/>
</dbReference>
<keyword evidence="4 11" id="KW-0479">Metal-binding</keyword>
<keyword evidence="5 12" id="KW-0677">Repeat</keyword>
<reference evidence="15 16" key="1">
    <citation type="journal article" date="2014" name="BMC Genomics">
        <title>Comparative genome sequencing reveals chemotype-specific gene clusters in the toxigenic black mold Stachybotrys.</title>
        <authorList>
            <person name="Semeiks J."/>
            <person name="Borek D."/>
            <person name="Otwinowski Z."/>
            <person name="Grishin N.V."/>
        </authorList>
    </citation>
    <scope>NUCLEOTIDE SEQUENCE [LARGE SCALE GENOMIC DNA]</scope>
    <source>
        <strain evidence="16">CBS 109288 / IBT 7711</strain>
    </source>
</reference>
<keyword evidence="16" id="KW-1185">Reference proteome</keyword>
<comment type="similarity">
    <text evidence="2 12">Belongs to the CPSF4/YTH1 family.</text>
</comment>
<feature type="region of interest" description="Disordered" evidence="13">
    <location>
        <begin position="357"/>
        <end position="385"/>
    </location>
</feature>
<evidence type="ECO:0000256" key="5">
    <source>
        <dbReference type="ARBA" id="ARBA00022737"/>
    </source>
</evidence>
<feature type="compositionally biased region" description="Low complexity" evidence="13">
    <location>
        <begin position="372"/>
        <end position="385"/>
    </location>
</feature>
<dbReference type="GO" id="GO:0008270">
    <property type="term" value="F:zinc ion binding"/>
    <property type="evidence" value="ECO:0007669"/>
    <property type="project" value="UniProtKB-KW"/>
</dbReference>
<dbReference type="Pfam" id="PF13489">
    <property type="entry name" value="Methyltransf_23"/>
    <property type="match status" value="1"/>
</dbReference>
<keyword evidence="6 11" id="KW-0863">Zinc-finger</keyword>
<dbReference type="GO" id="GO:0005634">
    <property type="term" value="C:nucleus"/>
    <property type="evidence" value="ECO:0007669"/>
    <property type="project" value="UniProtKB-SubCell"/>
</dbReference>
<dbReference type="SUPFAM" id="SSF90229">
    <property type="entry name" value="CCCH zinc finger"/>
    <property type="match status" value="2"/>
</dbReference>
<dbReference type="PANTHER" id="PTHR23102">
    <property type="entry name" value="CLEAVAGE AND POLYADENYLATION SPECIFICITY FACTOR SUBUNIT 4-RELATED"/>
    <property type="match status" value="1"/>
</dbReference>
<dbReference type="Gene3D" id="3.40.50.150">
    <property type="entry name" value="Vaccinia Virus protein VP39"/>
    <property type="match status" value="1"/>
</dbReference>
<dbReference type="GO" id="GO:0003723">
    <property type="term" value="F:RNA binding"/>
    <property type="evidence" value="ECO:0007669"/>
    <property type="project" value="UniProtKB-UniRule"/>
</dbReference>
<dbReference type="AlphaFoldDB" id="A0A084AMD1"/>
<dbReference type="InterPro" id="IPR036855">
    <property type="entry name" value="Znf_CCCH_sf"/>
</dbReference>
<dbReference type="FunFam" id="4.10.1000.10:FF:000012">
    <property type="entry name" value="cleavage and polyadenylation specificity factor subunit 4"/>
    <property type="match status" value="1"/>
</dbReference>
<feature type="zinc finger region" description="C3H1-type" evidence="11">
    <location>
        <begin position="420"/>
        <end position="447"/>
    </location>
</feature>
<feature type="zinc finger region" description="C3H1-type" evidence="11">
    <location>
        <begin position="484"/>
        <end position="512"/>
    </location>
</feature>
<dbReference type="HOGENOM" id="CLU_024513_3_0_1"/>
<feature type="domain" description="C3H1-type" evidence="14">
    <location>
        <begin position="542"/>
        <end position="565"/>
    </location>
</feature>
<feature type="zinc finger region" description="C3H1-type" evidence="11">
    <location>
        <begin position="456"/>
        <end position="483"/>
    </location>
</feature>
<dbReference type="Gene3D" id="4.10.1000.10">
    <property type="entry name" value="Zinc finger, CCCH-type"/>
    <property type="match status" value="2"/>
</dbReference>
<evidence type="ECO:0000256" key="12">
    <source>
        <dbReference type="RuleBase" id="RU369008"/>
    </source>
</evidence>
<evidence type="ECO:0000256" key="11">
    <source>
        <dbReference type="PROSITE-ProRule" id="PRU00723"/>
    </source>
</evidence>
<evidence type="ECO:0000256" key="8">
    <source>
        <dbReference type="ARBA" id="ARBA00022884"/>
    </source>
</evidence>
<protein>
    <recommendedName>
        <fullName evidence="12">mRNA 3'-end-processing protein</fullName>
    </recommendedName>
</protein>
<dbReference type="InterPro" id="IPR045348">
    <property type="entry name" value="CPSF4/Yth1"/>
</dbReference>
<name>A0A084AMD1_STACB</name>
<dbReference type="InterPro" id="IPR029063">
    <property type="entry name" value="SAM-dependent_MTases_sf"/>
</dbReference>
<proteinExistence type="inferred from homology"/>
<evidence type="ECO:0000256" key="3">
    <source>
        <dbReference type="ARBA" id="ARBA00022664"/>
    </source>
</evidence>
<gene>
    <name evidence="15" type="ORF">S7711_04794</name>
</gene>